<evidence type="ECO:0000259" key="4">
    <source>
        <dbReference type="PROSITE" id="PS50020"/>
    </source>
</evidence>
<dbReference type="InterPro" id="IPR016035">
    <property type="entry name" value="Acyl_Trfase/lysoPLipase"/>
</dbReference>
<name>D3BBE0_HETP5</name>
<feature type="compositionally biased region" description="Gly residues" evidence="2">
    <location>
        <begin position="124"/>
        <end position="134"/>
    </location>
</feature>
<keyword evidence="6" id="KW-1185">Reference proteome</keyword>
<feature type="compositionally biased region" description="Low complexity" evidence="2">
    <location>
        <begin position="1182"/>
        <end position="1206"/>
    </location>
</feature>
<evidence type="ECO:0000256" key="1">
    <source>
        <dbReference type="ARBA" id="ARBA00023098"/>
    </source>
</evidence>
<dbReference type="GeneID" id="31361290"/>
<feature type="transmembrane region" description="Helical" evidence="3">
    <location>
        <begin position="476"/>
        <end position="496"/>
    </location>
</feature>
<evidence type="ECO:0000313" key="5">
    <source>
        <dbReference type="EMBL" id="EFA80973.1"/>
    </source>
</evidence>
<dbReference type="RefSeq" id="XP_020433091.1">
    <property type="nucleotide sequence ID" value="XM_020576679.1"/>
</dbReference>
<feature type="transmembrane region" description="Helical" evidence="3">
    <location>
        <begin position="437"/>
        <end position="464"/>
    </location>
</feature>
<dbReference type="InterPro" id="IPR002641">
    <property type="entry name" value="PNPLA_dom"/>
</dbReference>
<proteinExistence type="predicted"/>
<feature type="transmembrane region" description="Helical" evidence="3">
    <location>
        <begin position="502"/>
        <end position="521"/>
    </location>
</feature>
<dbReference type="GO" id="GO:0005829">
    <property type="term" value="C:cytosol"/>
    <property type="evidence" value="ECO:0007669"/>
    <property type="project" value="TreeGrafter"/>
</dbReference>
<dbReference type="SUPFAM" id="SSF52151">
    <property type="entry name" value="FabD/lysophospholipase-like"/>
    <property type="match status" value="1"/>
</dbReference>
<dbReference type="AlphaFoldDB" id="D3BBE0"/>
<dbReference type="PROSITE" id="PS50020">
    <property type="entry name" value="WW_DOMAIN_2"/>
    <property type="match status" value="1"/>
</dbReference>
<feature type="transmembrane region" description="Helical" evidence="3">
    <location>
        <begin position="655"/>
        <end position="676"/>
    </location>
</feature>
<feature type="transmembrane region" description="Helical" evidence="3">
    <location>
        <begin position="553"/>
        <end position="571"/>
    </location>
</feature>
<evidence type="ECO:0000313" key="6">
    <source>
        <dbReference type="Proteomes" id="UP000001396"/>
    </source>
</evidence>
<keyword evidence="1" id="KW-0443">Lipid metabolism</keyword>
<dbReference type="PANTHER" id="PTHR10728">
    <property type="entry name" value="CYTOSOLIC PHOSPHOLIPASE A2"/>
    <property type="match status" value="1"/>
</dbReference>
<comment type="caution">
    <text evidence="5">The sequence shown here is derived from an EMBL/GenBank/DDBJ whole genome shotgun (WGS) entry which is preliminary data.</text>
</comment>
<feature type="transmembrane region" description="Helical" evidence="3">
    <location>
        <begin position="375"/>
        <end position="394"/>
    </location>
</feature>
<feature type="compositionally biased region" description="Gly residues" evidence="2">
    <location>
        <begin position="1223"/>
        <end position="1232"/>
    </location>
</feature>
<dbReference type="Gene3D" id="3.40.1090.10">
    <property type="entry name" value="Cytosolic phospholipase A2 catalytic domain"/>
    <property type="match status" value="1"/>
</dbReference>
<dbReference type="Gene3D" id="2.20.70.10">
    <property type="match status" value="1"/>
</dbReference>
<feature type="transmembrane region" description="Helical" evidence="3">
    <location>
        <begin position="591"/>
        <end position="612"/>
    </location>
</feature>
<protein>
    <submittedName>
        <fullName evidence="5">Patatin family protein</fullName>
    </submittedName>
</protein>
<evidence type="ECO:0000256" key="2">
    <source>
        <dbReference type="SAM" id="MobiDB-lite"/>
    </source>
</evidence>
<feature type="region of interest" description="Disordered" evidence="2">
    <location>
        <begin position="282"/>
        <end position="329"/>
    </location>
</feature>
<reference evidence="5 6" key="1">
    <citation type="journal article" date="2011" name="Genome Res.">
        <title>Phylogeny-wide analysis of social amoeba genomes highlights ancient origins for complex intercellular communication.</title>
        <authorList>
            <person name="Heidel A.J."/>
            <person name="Lawal H.M."/>
            <person name="Felder M."/>
            <person name="Schilde C."/>
            <person name="Helps N.R."/>
            <person name="Tunggal B."/>
            <person name="Rivero F."/>
            <person name="John U."/>
            <person name="Schleicher M."/>
            <person name="Eichinger L."/>
            <person name="Platzer M."/>
            <person name="Noegel A.A."/>
            <person name="Schaap P."/>
            <person name="Gloeckner G."/>
        </authorList>
    </citation>
    <scope>NUCLEOTIDE SEQUENCE [LARGE SCALE GENOMIC DNA]</scope>
    <source>
        <strain evidence="6">ATCC 26659 / Pp 5 / PN500</strain>
    </source>
</reference>
<dbReference type="GO" id="GO:0046475">
    <property type="term" value="P:glycerophospholipid catabolic process"/>
    <property type="evidence" value="ECO:0007669"/>
    <property type="project" value="TreeGrafter"/>
</dbReference>
<dbReference type="OMA" id="YRSTEQM"/>
<dbReference type="Proteomes" id="UP000001396">
    <property type="component" value="Unassembled WGS sequence"/>
</dbReference>
<dbReference type="Pfam" id="PF01734">
    <property type="entry name" value="Patatin"/>
    <property type="match status" value="1"/>
</dbReference>
<dbReference type="InterPro" id="IPR001202">
    <property type="entry name" value="WW_dom"/>
</dbReference>
<feature type="compositionally biased region" description="Low complexity" evidence="2">
    <location>
        <begin position="305"/>
        <end position="315"/>
    </location>
</feature>
<organism evidence="5 6">
    <name type="scientific">Heterostelium pallidum (strain ATCC 26659 / Pp 5 / PN500)</name>
    <name type="common">Cellular slime mold</name>
    <name type="synonym">Polysphondylium pallidum</name>
    <dbReference type="NCBI Taxonomy" id="670386"/>
    <lineage>
        <taxon>Eukaryota</taxon>
        <taxon>Amoebozoa</taxon>
        <taxon>Evosea</taxon>
        <taxon>Eumycetozoa</taxon>
        <taxon>Dictyostelia</taxon>
        <taxon>Acytosteliales</taxon>
        <taxon>Acytosteliaceae</taxon>
        <taxon>Heterostelium</taxon>
    </lineage>
</organism>
<evidence type="ECO:0000256" key="3">
    <source>
        <dbReference type="SAM" id="Phobius"/>
    </source>
</evidence>
<dbReference type="EMBL" id="ADBJ01000026">
    <property type="protein sequence ID" value="EFA80973.1"/>
    <property type="molecule type" value="Genomic_DNA"/>
</dbReference>
<feature type="domain" description="WW" evidence="4">
    <location>
        <begin position="1045"/>
        <end position="1078"/>
    </location>
</feature>
<gene>
    <name evidence="5" type="ORF">PPL_05806</name>
</gene>
<accession>D3BBE0</accession>
<feature type="compositionally biased region" description="Polar residues" evidence="2">
    <location>
        <begin position="166"/>
        <end position="178"/>
    </location>
</feature>
<dbReference type="InterPro" id="IPR036020">
    <property type="entry name" value="WW_dom_sf"/>
</dbReference>
<dbReference type="PANTHER" id="PTHR10728:SF40">
    <property type="entry name" value="PATATIN FAMILY PROTEIN"/>
    <property type="match status" value="1"/>
</dbReference>
<keyword evidence="3" id="KW-1133">Transmembrane helix</keyword>
<dbReference type="SUPFAM" id="SSF51045">
    <property type="entry name" value="WW domain"/>
    <property type="match status" value="1"/>
</dbReference>
<feature type="compositionally biased region" description="Polar residues" evidence="2">
    <location>
        <begin position="140"/>
        <end position="152"/>
    </location>
</feature>
<feature type="region of interest" description="Disordered" evidence="2">
    <location>
        <begin position="1182"/>
        <end position="1240"/>
    </location>
</feature>
<dbReference type="InParanoid" id="D3BBE0"/>
<sequence length="1240" mass="138284">MIFDFDSKGRLFLNLWIVKPFHLQPWMAMTIGVFAILGAFRLYVYISTRSIKKRYAPAHRRKDSIAEPLLLLKQMINTKPKKFGDIFPEELRELAKRRVAVLKEANPFGMQTIYNNNYQGAGTGAGGGSPGSGHGRSNMKRSSSLNFRQSPTLGRFSPKTAFNPMQFRTPQSLKSGSTIFEKEPSPLALSPTPTFNDNSVNINNTNINNTSSSIGSSLLTSPTTTMDSSGKSFVNSPAAAGFNSNTTASYLKRSNNSIQKDEINFINEQEKLIGGSPKIGTVLQQQQQQADQPTIEEEEEDRQSDSSNTSSSSNNFQDTPPMFRMGSSSGKRIVPSTNYGLVGLALSGGGIRSATFNLGLLQALSKHRLFRKVDYLSTVSGGGFIGSCLISLLSEGTHTSDWNNFPFHYSRGMKEGIPLKHLRNSANYLANGLFEFLLFPVLILRGIVLNLISIFPFVWGLLLFERYVPIKFGVNYYLTLRIAWNLLIHILIFPLISRPKVTIPAIILFLSIYSTDLSAFFSKANNFEIAASLCLHLYLNHPWLLRKEDSKVWYDRSFGWLFIVLISLGFVESLPLIENVYIQYFGGETSFRVYPLFCLFALILADSLAFTLLTNPKLSPVKRLTFHIFVSIVGPLLLILTYLELSVWLDSSSSLFGIGNGICFFVSLLSFFTMDINETSMHKYYRDRLSKAYMFSIKNGRFRPYGGEKISRLNRRSVAPYLLINTTLNYTTNNDPNGIPDSRGSDFFMFSQHFVGSETCGYRSTEQMEKLDRRLDLATAVSISGAAVGTKMGTATIPTLVLSLGILNIRLGYWLPNPLGIFLSHPYLGRLFYGGFACYHLVKEFGWTAMTSKDWCINLSDGGHIENLGAYELIKRRCKYVIISDAEADPDMTFPSLAQLMRLVRIDFGINIQINLDDIRRGGNGYSQKHWTVGKIIYQKKKSYSNPQDSDTENPPSGEVGYLLYIKSSLTGDEDEVIKEYQSQHPSFPHESTTDQFFTESQFEAYRSLGYHIGGSSLFGPKHNRLFDGEDVDSFFERIYQSCTGELPKGWQEKRDDSGSQYFVQQDMKKKTWFDPRLRKTSASGTQVPPGVSQSASAIPITTTVIPTTTSISISKNHNNNNNNNNMNNINNVNLDSVSGFRVANNNINNNNNIIHNNNNNNNINNVSRTPTTTTITTTITNNNDHLIPAPTTLTSTLPPTHSNGNENDDDSDTDGNTNEGVISGGKNGDILGGVSLPPQ</sequence>
<feature type="transmembrane region" description="Helical" evidence="3">
    <location>
        <begin position="624"/>
        <end position="643"/>
    </location>
</feature>
<feature type="transmembrane region" description="Helical" evidence="3">
    <location>
        <begin position="23"/>
        <end position="44"/>
    </location>
</feature>
<feature type="region of interest" description="Disordered" evidence="2">
    <location>
        <begin position="124"/>
        <end position="178"/>
    </location>
</feature>
<keyword evidence="3" id="KW-0812">Transmembrane</keyword>
<dbReference type="GO" id="GO:0004623">
    <property type="term" value="F:phospholipase A2 activity"/>
    <property type="evidence" value="ECO:0007669"/>
    <property type="project" value="TreeGrafter"/>
</dbReference>
<keyword evidence="3" id="KW-0472">Membrane</keyword>